<evidence type="ECO:0000256" key="1">
    <source>
        <dbReference type="ARBA" id="ARBA00023015"/>
    </source>
</evidence>
<keyword evidence="1" id="KW-0805">Transcription regulation</keyword>
<gene>
    <name evidence="5" type="ORF">JGU71_10775</name>
</gene>
<keyword evidence="6" id="KW-1185">Reference proteome</keyword>
<dbReference type="PANTHER" id="PTHR33204">
    <property type="entry name" value="TRANSCRIPTIONAL REGULATOR, MARR FAMILY"/>
    <property type="match status" value="1"/>
</dbReference>
<sequence>MSSTEPPRQRIDNAYCSIARTVDLVGDRWRFLILREALLGGVEKYADFERALGIAPNILADRLNTLVEGGILEKRQYREAGARPRNSYHPTPAGFQLKIVLAALQQWGDGYCPPPTGATIDRETIDDHRSVRVGFIDEDDRPRDIDEVTFVRSANYPSDNRR</sequence>
<evidence type="ECO:0000313" key="5">
    <source>
        <dbReference type="EMBL" id="MBJ8339374.1"/>
    </source>
</evidence>
<accession>A0A934U2R6</accession>
<dbReference type="EMBL" id="JAEMNV010000003">
    <property type="protein sequence ID" value="MBJ8339374.1"/>
    <property type="molecule type" value="Genomic_DNA"/>
</dbReference>
<dbReference type="AlphaFoldDB" id="A0A934U2R6"/>
<dbReference type="InterPro" id="IPR036388">
    <property type="entry name" value="WH-like_DNA-bd_sf"/>
</dbReference>
<dbReference type="Pfam" id="PF01638">
    <property type="entry name" value="HxlR"/>
    <property type="match status" value="1"/>
</dbReference>
<proteinExistence type="predicted"/>
<evidence type="ECO:0000313" key="6">
    <source>
        <dbReference type="Proteomes" id="UP000655868"/>
    </source>
</evidence>
<dbReference type="InterPro" id="IPR002577">
    <property type="entry name" value="HTH_HxlR"/>
</dbReference>
<dbReference type="PROSITE" id="PS51118">
    <property type="entry name" value="HTH_HXLR"/>
    <property type="match status" value="1"/>
</dbReference>
<dbReference type="Gene3D" id="1.10.10.10">
    <property type="entry name" value="Winged helix-like DNA-binding domain superfamily/Winged helix DNA-binding domain"/>
    <property type="match status" value="1"/>
</dbReference>
<evidence type="ECO:0000256" key="3">
    <source>
        <dbReference type="ARBA" id="ARBA00023163"/>
    </source>
</evidence>
<dbReference type="InterPro" id="IPR036390">
    <property type="entry name" value="WH_DNA-bd_sf"/>
</dbReference>
<reference evidence="5" key="1">
    <citation type="submission" date="2020-12" db="EMBL/GenBank/DDBJ databases">
        <title>Antrihabitans popcorni sp. nov. and Antrihabitans auranticaus sp. nov., isolated from a larva cave.</title>
        <authorList>
            <person name="Lee S.D."/>
            <person name="Kim I.S."/>
        </authorList>
    </citation>
    <scope>NUCLEOTIDE SEQUENCE</scope>
    <source>
        <strain evidence="5">YC3-6</strain>
    </source>
</reference>
<dbReference type="Proteomes" id="UP000655868">
    <property type="component" value="Unassembled WGS sequence"/>
</dbReference>
<dbReference type="SUPFAM" id="SSF46785">
    <property type="entry name" value="Winged helix' DNA-binding domain"/>
    <property type="match status" value="1"/>
</dbReference>
<dbReference type="PANTHER" id="PTHR33204:SF18">
    <property type="entry name" value="TRANSCRIPTIONAL REGULATORY PROTEIN"/>
    <property type="match status" value="1"/>
</dbReference>
<evidence type="ECO:0000259" key="4">
    <source>
        <dbReference type="PROSITE" id="PS51118"/>
    </source>
</evidence>
<dbReference type="GO" id="GO:0003677">
    <property type="term" value="F:DNA binding"/>
    <property type="evidence" value="ECO:0007669"/>
    <property type="project" value="UniProtKB-KW"/>
</dbReference>
<protein>
    <submittedName>
        <fullName evidence="5">Helix-turn-helix transcriptional regulator</fullName>
    </submittedName>
</protein>
<organism evidence="5 6">
    <name type="scientific">Antrihabitans stalagmiti</name>
    <dbReference type="NCBI Taxonomy" id="2799499"/>
    <lineage>
        <taxon>Bacteria</taxon>
        <taxon>Bacillati</taxon>
        <taxon>Actinomycetota</taxon>
        <taxon>Actinomycetes</taxon>
        <taxon>Mycobacteriales</taxon>
        <taxon>Nocardiaceae</taxon>
        <taxon>Antrihabitans</taxon>
    </lineage>
</organism>
<comment type="caution">
    <text evidence="5">The sequence shown here is derived from an EMBL/GenBank/DDBJ whole genome shotgun (WGS) entry which is preliminary data.</text>
</comment>
<evidence type="ECO:0000256" key="2">
    <source>
        <dbReference type="ARBA" id="ARBA00023125"/>
    </source>
</evidence>
<keyword evidence="2" id="KW-0238">DNA-binding</keyword>
<keyword evidence="3" id="KW-0804">Transcription</keyword>
<feature type="domain" description="HTH hxlR-type" evidence="4">
    <location>
        <begin position="16"/>
        <end position="116"/>
    </location>
</feature>
<name>A0A934U2R6_9NOCA</name>
<dbReference type="RefSeq" id="WP_199704078.1">
    <property type="nucleotide sequence ID" value="NZ_JAEMNV010000003.1"/>
</dbReference>